<organism evidence="10 11">
    <name type="scientific">Conidiobolus coronatus (strain ATCC 28846 / CBS 209.66 / NRRL 28638)</name>
    <name type="common">Delacroixia coronata</name>
    <dbReference type="NCBI Taxonomy" id="796925"/>
    <lineage>
        <taxon>Eukaryota</taxon>
        <taxon>Fungi</taxon>
        <taxon>Fungi incertae sedis</taxon>
        <taxon>Zoopagomycota</taxon>
        <taxon>Entomophthoromycotina</taxon>
        <taxon>Entomophthoromycetes</taxon>
        <taxon>Entomophthorales</taxon>
        <taxon>Ancylistaceae</taxon>
        <taxon>Conidiobolus</taxon>
    </lineage>
</organism>
<dbReference type="AlphaFoldDB" id="A0A137PJC2"/>
<dbReference type="InterPro" id="IPR050358">
    <property type="entry name" value="RSE1/DDB1/CFT1"/>
</dbReference>
<dbReference type="GO" id="GO:0005681">
    <property type="term" value="C:spliceosomal complex"/>
    <property type="evidence" value="ECO:0007669"/>
    <property type="project" value="UniProtKB-KW"/>
</dbReference>
<dbReference type="GO" id="GO:0003676">
    <property type="term" value="F:nucleic acid binding"/>
    <property type="evidence" value="ECO:0007669"/>
    <property type="project" value="InterPro"/>
</dbReference>
<protein>
    <recommendedName>
        <fullName evidence="12">DNA damage-binding protein 1</fullName>
    </recommendedName>
</protein>
<dbReference type="EMBL" id="KQ964418">
    <property type="protein sequence ID" value="KXN75079.1"/>
    <property type="molecule type" value="Genomic_DNA"/>
</dbReference>
<evidence type="ECO:0000259" key="7">
    <source>
        <dbReference type="Pfam" id="PF03178"/>
    </source>
</evidence>
<dbReference type="Pfam" id="PF23726">
    <property type="entry name" value="Beta-prop_RSE1_2nd"/>
    <property type="match status" value="1"/>
</dbReference>
<dbReference type="SUPFAM" id="SSF50978">
    <property type="entry name" value="WD40 repeat-like"/>
    <property type="match status" value="1"/>
</dbReference>
<evidence type="ECO:0000256" key="4">
    <source>
        <dbReference type="ARBA" id="ARBA00023187"/>
    </source>
</evidence>
<dbReference type="STRING" id="796925.A0A137PJC2"/>
<dbReference type="FunFam" id="2.130.10.10:FF:000031">
    <property type="entry name" value="Splicing factor 3b subunit 3"/>
    <property type="match status" value="1"/>
</dbReference>
<gene>
    <name evidence="10" type="ORF">CONCODRAFT_14408</name>
</gene>
<dbReference type="FunFam" id="2.130.10.10:FF:001143">
    <property type="entry name" value="Pre-mRNA-splicing factor rse-1, putative"/>
    <property type="match status" value="1"/>
</dbReference>
<feature type="domain" description="RSE1/DDB1/CPSF1 first beta-propeller" evidence="8">
    <location>
        <begin position="16"/>
        <end position="400"/>
    </location>
</feature>
<sequence>MFVYNLTLSQTTQVHNQILGNFLGTKSQEILLNHGDSLQLVKIDPNLGKVVTILRQWGFGVIRDIKPFRLTGGSKDYIVVGSDSGKFSVLEYDTKLNKLVVVQEETFGKSGCRRVVPGQYLATDPKGRAVMIAALEKQKLVYIMNRDSATNLTVSSPLEAHKSHTILHSCVGVDVGFENPVFACLEVDYSEADQDHTGQAFYNAQKMLTYYELDLGLNHVIKKWSDPVDPKSNLLIALPGGSDGPSGVLVCSENWITYRHQGTPQHRVPIPHRQSPSPSSRGLIIISSALHKMKNSFFALVQSEVGDIYKVTIEHEQNTVKSINIKYFDTLPLATGFSILRSGFMLATCETGDHQLYQFESLGDGTDDTIWNSTDYPLGKKFPIVNFMPRELTNLALVDQVLNSSPSIHSQLHNLTEEDSPQVYSLCGRGNRSSFRIFRHGLEVTEMAVSPLPAHPSAVWTTKLNSSSPHDAYIIVSFANATLVLSIGDTIEEVTDSGLLTTVPTIALQQIGPDGIVQIHSHGIRHIYGNGKVNEWNPPNQRIILHAATNHRQIAIALSGGEIMYFELDNTNTLVEYEETIQITSDVTALALGPIPEGRVRFPFLVVGSSDNTVRAFSLDPNAGLNQLSVQAVTANPSSLAILEMMDREHGAEYSTLYLHIGLTNGIMLRTVIDQVSGTLSDTRSRFLGSKSVKLVNISLQGSPAILALSSRPWLSYTHQSRTHTTPLSYEMLDSGSSFSSEQCPEGIVAIADNTLRIVSVEQLGGVFNQASIPLKYTPRRFVCHPESNNFAIGLSENHTYSKQELSRLLESENPGALALDPAAFGNPESDRPGKWASQILVVNPFDGETLSEIDLEENEAVFSMCNVQFYSDVSTRYLVVGTAKGVILAPRSCSEASLNLYKWDANGTSLELVHRTPIDDFPMAITAFQGRLLAGVGKTLRIYDMGKKKMLRKCQYKLAPNMIVSLHTQGNRILVGDSQDSFFFTTYRPSDNQMVVFADDDTGAAVTCSYQLDYNTVAIGDKFGNIFINRTSEATSKEVDDDPTGNKLLFEKGYLGGAPHRTNRLVNFYVGDVVTSLQAISLVTGGREVIVYVTLMGKIGLLIPFMSKDDIEFFQTLEQHLRQEDNISLVGRSHFAYRSNSIPVKGCIDGDLCELYIHLPHNIRTQIAESLGRTPAEVAKKLEDIRNLSAF</sequence>
<proteinExistence type="inferred from homology"/>
<feature type="domain" description="RSE1/DDB1/CPSF1 C-terminal" evidence="7">
    <location>
        <begin position="837"/>
        <end position="1158"/>
    </location>
</feature>
<dbReference type="OMA" id="PRATGHW"/>
<dbReference type="Pfam" id="PF03178">
    <property type="entry name" value="CPSF_A"/>
    <property type="match status" value="1"/>
</dbReference>
<dbReference type="Pfam" id="PF10433">
    <property type="entry name" value="Beta-prop_RSE1_1st"/>
    <property type="match status" value="1"/>
</dbReference>
<dbReference type="InterPro" id="IPR004871">
    <property type="entry name" value="RSE1/DDB1/CPSF1_C"/>
</dbReference>
<comment type="similarity">
    <text evidence="6">Belongs to the RSE1 family.</text>
</comment>
<comment type="subcellular location">
    <subcellularLocation>
        <location evidence="1">Nucleus</location>
    </subcellularLocation>
</comment>
<name>A0A137PJC2_CONC2</name>
<evidence type="ECO:0000313" key="10">
    <source>
        <dbReference type="EMBL" id="KXN75079.1"/>
    </source>
</evidence>
<evidence type="ECO:0000259" key="9">
    <source>
        <dbReference type="Pfam" id="PF23726"/>
    </source>
</evidence>
<evidence type="ECO:0000256" key="1">
    <source>
        <dbReference type="ARBA" id="ARBA00004123"/>
    </source>
</evidence>
<feature type="domain" description="RSE1/DDB1/CPSF1 second beta-propeller" evidence="9">
    <location>
        <begin position="445"/>
        <end position="760"/>
    </location>
</feature>
<dbReference type="InterPro" id="IPR015943">
    <property type="entry name" value="WD40/YVTN_repeat-like_dom_sf"/>
</dbReference>
<dbReference type="InterPro" id="IPR036322">
    <property type="entry name" value="WD40_repeat_dom_sf"/>
</dbReference>
<evidence type="ECO:0000256" key="2">
    <source>
        <dbReference type="ARBA" id="ARBA00022664"/>
    </source>
</evidence>
<dbReference type="Gene3D" id="2.130.10.10">
    <property type="entry name" value="YVTN repeat-like/Quinoprotein amine dehydrogenase"/>
    <property type="match status" value="3"/>
</dbReference>
<dbReference type="InterPro" id="IPR018846">
    <property type="entry name" value="Beta-prop_RSE1/DDB1/CPSF1_1st"/>
</dbReference>
<reference evidence="10 11" key="1">
    <citation type="journal article" date="2015" name="Genome Biol. Evol.">
        <title>Phylogenomic analyses indicate that early fungi evolved digesting cell walls of algal ancestors of land plants.</title>
        <authorList>
            <person name="Chang Y."/>
            <person name="Wang S."/>
            <person name="Sekimoto S."/>
            <person name="Aerts A.L."/>
            <person name="Choi C."/>
            <person name="Clum A."/>
            <person name="LaButti K.M."/>
            <person name="Lindquist E.A."/>
            <person name="Yee Ngan C."/>
            <person name="Ohm R.A."/>
            <person name="Salamov A.A."/>
            <person name="Grigoriev I.V."/>
            <person name="Spatafora J.W."/>
            <person name="Berbee M.L."/>
        </authorList>
    </citation>
    <scope>NUCLEOTIDE SEQUENCE [LARGE SCALE GENOMIC DNA]</scope>
    <source>
        <strain evidence="10 11">NRRL 28638</strain>
    </source>
</reference>
<evidence type="ECO:0000313" key="11">
    <source>
        <dbReference type="Proteomes" id="UP000070444"/>
    </source>
</evidence>
<dbReference type="GO" id="GO:0008380">
    <property type="term" value="P:RNA splicing"/>
    <property type="evidence" value="ECO:0007669"/>
    <property type="project" value="UniProtKB-KW"/>
</dbReference>
<dbReference type="GO" id="GO:0006397">
    <property type="term" value="P:mRNA processing"/>
    <property type="evidence" value="ECO:0007669"/>
    <property type="project" value="UniProtKB-KW"/>
</dbReference>
<evidence type="ECO:0008006" key="12">
    <source>
        <dbReference type="Google" id="ProtNLM"/>
    </source>
</evidence>
<keyword evidence="2" id="KW-0507">mRNA processing</keyword>
<accession>A0A137PJC2</accession>
<evidence type="ECO:0000256" key="6">
    <source>
        <dbReference type="ARBA" id="ARBA00038266"/>
    </source>
</evidence>
<evidence type="ECO:0000259" key="8">
    <source>
        <dbReference type="Pfam" id="PF10433"/>
    </source>
</evidence>
<keyword evidence="4" id="KW-0508">mRNA splicing</keyword>
<dbReference type="Proteomes" id="UP000070444">
    <property type="component" value="Unassembled WGS sequence"/>
</dbReference>
<evidence type="ECO:0000256" key="5">
    <source>
        <dbReference type="ARBA" id="ARBA00023242"/>
    </source>
</evidence>
<dbReference type="OrthoDB" id="436637at2759"/>
<keyword evidence="5" id="KW-0539">Nucleus</keyword>
<keyword evidence="11" id="KW-1185">Reference proteome</keyword>
<dbReference type="InterPro" id="IPR058543">
    <property type="entry name" value="Beta-prop_RSE1/DDB1/CPSF1_2nd"/>
</dbReference>
<dbReference type="PANTHER" id="PTHR10644">
    <property type="entry name" value="DNA REPAIR/RNA PROCESSING CPSF FAMILY"/>
    <property type="match status" value="1"/>
</dbReference>
<keyword evidence="3" id="KW-0747">Spliceosome</keyword>
<evidence type="ECO:0000256" key="3">
    <source>
        <dbReference type="ARBA" id="ARBA00022728"/>
    </source>
</evidence>